<accession>A0A6G7GT10</accession>
<dbReference type="Proteomes" id="UP000501926">
    <property type="component" value="Chromosome"/>
</dbReference>
<evidence type="ECO:0000313" key="1">
    <source>
        <dbReference type="EMBL" id="QII12706.1"/>
    </source>
</evidence>
<proteinExistence type="predicted"/>
<name>A0A6G7GT10_KUEST</name>
<evidence type="ECO:0000313" key="2">
    <source>
        <dbReference type="Proteomes" id="UP000501926"/>
    </source>
</evidence>
<sequence length="47" mass="5343">MAVKAGLIDHDTSVLVAQELAEGRKRGRKRHYGRTCFRGCMILLKTR</sequence>
<organism evidence="1 2">
    <name type="scientific">Kuenenia stuttgartiensis</name>
    <dbReference type="NCBI Taxonomy" id="174633"/>
    <lineage>
        <taxon>Bacteria</taxon>
        <taxon>Pseudomonadati</taxon>
        <taxon>Planctomycetota</taxon>
        <taxon>Candidatus Brocadiia</taxon>
        <taxon>Candidatus Brocadiales</taxon>
        <taxon>Candidatus Brocadiaceae</taxon>
        <taxon>Candidatus Kuenenia</taxon>
    </lineage>
</organism>
<dbReference type="EMBL" id="CP049055">
    <property type="protein sequence ID" value="QII12706.1"/>
    <property type="molecule type" value="Genomic_DNA"/>
</dbReference>
<protein>
    <submittedName>
        <fullName evidence="1">Uncharacterized protein</fullName>
    </submittedName>
</protein>
<gene>
    <name evidence="1" type="ORF">KsCSTR_33270</name>
</gene>
<reference evidence="1 2" key="1">
    <citation type="submission" date="2020-02" db="EMBL/GenBank/DDBJ databases">
        <title>Newly sequenced genome of strain CSTR1 showed variability in Candidatus Kuenenia stuttgartiensis genomes.</title>
        <authorList>
            <person name="Ding C."/>
            <person name="Adrian L."/>
        </authorList>
    </citation>
    <scope>NUCLEOTIDE SEQUENCE [LARGE SCALE GENOMIC DNA]</scope>
    <source>
        <strain evidence="1 2">CSTR1</strain>
    </source>
</reference>
<dbReference type="AlphaFoldDB" id="A0A6G7GT10"/>